<proteinExistence type="predicted"/>
<evidence type="ECO:0008006" key="3">
    <source>
        <dbReference type="Google" id="ProtNLM"/>
    </source>
</evidence>
<reference evidence="1 2" key="1">
    <citation type="submission" date="2017-09" db="EMBL/GenBank/DDBJ databases">
        <title>WGS assembly of Aquilegia coerulea Goldsmith.</title>
        <authorList>
            <person name="Hodges S."/>
            <person name="Kramer E."/>
            <person name="Nordborg M."/>
            <person name="Tomkins J."/>
            <person name="Borevitz J."/>
            <person name="Derieg N."/>
            <person name="Yan J."/>
            <person name="Mihaltcheva S."/>
            <person name="Hayes R.D."/>
            <person name="Rokhsar D."/>
        </authorList>
    </citation>
    <scope>NUCLEOTIDE SEQUENCE [LARGE SCALE GENOMIC DNA]</scope>
    <source>
        <strain evidence="2">cv. Goldsmith</strain>
    </source>
</reference>
<dbReference type="GO" id="GO:0009507">
    <property type="term" value="C:chloroplast"/>
    <property type="evidence" value="ECO:0007669"/>
    <property type="project" value="TreeGrafter"/>
</dbReference>
<dbReference type="AlphaFoldDB" id="A0A2G5DYG4"/>
<dbReference type="PANTHER" id="PTHR37217:SF1">
    <property type="entry name" value="EXPRESSED PROTEIN"/>
    <property type="match status" value="1"/>
</dbReference>
<dbReference type="EMBL" id="KZ305031">
    <property type="protein sequence ID" value="PIA48569.1"/>
    <property type="molecule type" value="Genomic_DNA"/>
</dbReference>
<name>A0A2G5DYG4_AQUCA</name>
<evidence type="ECO:0000313" key="1">
    <source>
        <dbReference type="EMBL" id="PIA48569.1"/>
    </source>
</evidence>
<accession>A0A2G5DYG4</accession>
<dbReference type="PANTHER" id="PTHR37217">
    <property type="entry name" value="EXPRESSED PROTEIN"/>
    <property type="match status" value="1"/>
</dbReference>
<dbReference type="FunCoup" id="A0A2G5DYG4">
    <property type="interactions" value="1096"/>
</dbReference>
<dbReference type="OrthoDB" id="276388at2759"/>
<evidence type="ECO:0000313" key="2">
    <source>
        <dbReference type="Proteomes" id="UP000230069"/>
    </source>
</evidence>
<dbReference type="SUPFAM" id="SSF53335">
    <property type="entry name" value="S-adenosyl-L-methionine-dependent methyltransferases"/>
    <property type="match status" value="1"/>
</dbReference>
<dbReference type="STRING" id="218851.A0A2G5DYG4"/>
<keyword evidence="2" id="KW-1185">Reference proteome</keyword>
<dbReference type="Gene3D" id="3.40.50.150">
    <property type="entry name" value="Vaccinia Virus protein VP39"/>
    <property type="match status" value="1"/>
</dbReference>
<dbReference type="InParanoid" id="A0A2G5DYG4"/>
<sequence length="264" mass="29743">MSSLLFSSSSSLLIPTPLLSSLRQSSLHTQISLLPNYYYNNSNNAHTLYSSFRSLCSSTDGQVSVVNFQDLLEKDWSFLESDHLNSPKQQTQKTNLIISEAEIDSNSRVLVSIPSEDFVDRLVDSTKCEVILVVHDSLFVLAGIKEKHDLVKCWQGELIYVPEKWGPFDVVFLCYLPALPFDLQQIFDTIAKRCSPGARLVISFSQGREVVDQQQKEYPDVVLSDLPHKQNLERVAADHSFEITKFVDEPGFYLAVLKFSGAVC</sequence>
<gene>
    <name evidence="1" type="ORF">AQUCO_01400867v1</name>
</gene>
<protein>
    <recommendedName>
        <fullName evidence="3">Methyltransferase type 11 domain-containing protein</fullName>
    </recommendedName>
</protein>
<dbReference type="Proteomes" id="UP000230069">
    <property type="component" value="Unassembled WGS sequence"/>
</dbReference>
<dbReference type="InterPro" id="IPR029063">
    <property type="entry name" value="SAM-dependent_MTases_sf"/>
</dbReference>
<organism evidence="1 2">
    <name type="scientific">Aquilegia coerulea</name>
    <name type="common">Rocky mountain columbine</name>
    <dbReference type="NCBI Taxonomy" id="218851"/>
    <lineage>
        <taxon>Eukaryota</taxon>
        <taxon>Viridiplantae</taxon>
        <taxon>Streptophyta</taxon>
        <taxon>Embryophyta</taxon>
        <taxon>Tracheophyta</taxon>
        <taxon>Spermatophyta</taxon>
        <taxon>Magnoliopsida</taxon>
        <taxon>Ranunculales</taxon>
        <taxon>Ranunculaceae</taxon>
        <taxon>Thalictroideae</taxon>
        <taxon>Aquilegia</taxon>
    </lineage>
</organism>